<dbReference type="SUPFAM" id="SSF52499">
    <property type="entry name" value="Isochorismatase-like hydrolases"/>
    <property type="match status" value="1"/>
</dbReference>
<dbReference type="InterPro" id="IPR000868">
    <property type="entry name" value="Isochorismatase-like_dom"/>
</dbReference>
<dbReference type="CDD" id="cd00431">
    <property type="entry name" value="cysteine_hydrolases"/>
    <property type="match status" value="1"/>
</dbReference>
<dbReference type="Gene3D" id="3.40.50.850">
    <property type="entry name" value="Isochorismatase-like"/>
    <property type="match status" value="1"/>
</dbReference>
<sequence>MTSFGSWRHICVDMQRIFAEDTPWHMPWFDRVLPQIEELSDRFASHTIFTQFIPPNRPEVLQGKWRDYYRKWWMMTGEHMAAEMTEVVAPLAKYIPPARTFKKFTYSPWLNGELHRFLEADGIDTLVITGGETDVCVLATVLGSIDHGYRTIVLSDAVCSSADSTHDASLKLLGDRFSVQLELMSAEDFLRSA</sequence>
<dbReference type="PANTHER" id="PTHR43540:SF6">
    <property type="entry name" value="ISOCHORISMATASE-LIKE DOMAIN-CONTAINING PROTEIN"/>
    <property type="match status" value="1"/>
</dbReference>
<evidence type="ECO:0000256" key="1">
    <source>
        <dbReference type="ARBA" id="ARBA00022801"/>
    </source>
</evidence>
<organism evidence="3 4">
    <name type="scientific">Metarhizobium album</name>
    <dbReference type="NCBI Taxonomy" id="2182425"/>
    <lineage>
        <taxon>Bacteria</taxon>
        <taxon>Pseudomonadati</taxon>
        <taxon>Pseudomonadota</taxon>
        <taxon>Alphaproteobacteria</taxon>
        <taxon>Hyphomicrobiales</taxon>
        <taxon>Rhizobiaceae</taxon>
        <taxon>Metarhizobium</taxon>
    </lineage>
</organism>
<dbReference type="GO" id="GO:0016787">
    <property type="term" value="F:hydrolase activity"/>
    <property type="evidence" value="ECO:0007669"/>
    <property type="project" value="UniProtKB-KW"/>
</dbReference>
<dbReference type="InterPro" id="IPR050272">
    <property type="entry name" value="Isochorismatase-like_hydrls"/>
</dbReference>
<dbReference type="EMBL" id="QFBC01000013">
    <property type="protein sequence ID" value="PWE53956.1"/>
    <property type="molecule type" value="Genomic_DNA"/>
</dbReference>
<feature type="domain" description="Isochorismatase-like" evidence="2">
    <location>
        <begin position="10"/>
        <end position="179"/>
    </location>
</feature>
<dbReference type="InterPro" id="IPR036380">
    <property type="entry name" value="Isochorismatase-like_sf"/>
</dbReference>
<dbReference type="OrthoDB" id="9811489at2"/>
<accession>A0A2U2DKX4</accession>
<gene>
    <name evidence="3" type="ORF">DEM27_23900</name>
</gene>
<evidence type="ECO:0000313" key="4">
    <source>
        <dbReference type="Proteomes" id="UP000245252"/>
    </source>
</evidence>
<evidence type="ECO:0000313" key="3">
    <source>
        <dbReference type="EMBL" id="PWE53956.1"/>
    </source>
</evidence>
<reference evidence="3 4" key="1">
    <citation type="submission" date="2018-05" db="EMBL/GenBank/DDBJ databases">
        <title>The draft genome of strain NS-104.</title>
        <authorList>
            <person name="Hang P."/>
            <person name="Jiang J."/>
        </authorList>
    </citation>
    <scope>NUCLEOTIDE SEQUENCE [LARGE SCALE GENOMIC DNA]</scope>
    <source>
        <strain evidence="3 4">NS-104</strain>
    </source>
</reference>
<dbReference type="RefSeq" id="WP_109460752.1">
    <property type="nucleotide sequence ID" value="NZ_QFBC01000013.1"/>
</dbReference>
<comment type="caution">
    <text evidence="3">The sequence shown here is derived from an EMBL/GenBank/DDBJ whole genome shotgun (WGS) entry which is preliminary data.</text>
</comment>
<protein>
    <submittedName>
        <fullName evidence="3">Cysteine hydrolase</fullName>
    </submittedName>
</protein>
<dbReference type="PANTHER" id="PTHR43540">
    <property type="entry name" value="PEROXYUREIDOACRYLATE/UREIDOACRYLATE AMIDOHYDROLASE-RELATED"/>
    <property type="match status" value="1"/>
</dbReference>
<name>A0A2U2DKX4_9HYPH</name>
<proteinExistence type="predicted"/>
<dbReference type="Pfam" id="PF00857">
    <property type="entry name" value="Isochorismatase"/>
    <property type="match status" value="1"/>
</dbReference>
<evidence type="ECO:0000259" key="2">
    <source>
        <dbReference type="Pfam" id="PF00857"/>
    </source>
</evidence>
<dbReference type="AlphaFoldDB" id="A0A2U2DKX4"/>
<keyword evidence="4" id="KW-1185">Reference proteome</keyword>
<keyword evidence="1 3" id="KW-0378">Hydrolase</keyword>
<dbReference type="Proteomes" id="UP000245252">
    <property type="component" value="Unassembled WGS sequence"/>
</dbReference>